<dbReference type="Proteomes" id="UP000313066">
    <property type="component" value="Unassembled WGS sequence"/>
</dbReference>
<dbReference type="PANTHER" id="PTHR42870">
    <property type="entry name" value="ACETYL-COA C-ACETYLTRANSFERASE"/>
    <property type="match status" value="1"/>
</dbReference>
<dbReference type="AlphaFoldDB" id="A0A5N6C4P2"/>
<accession>A0A5N6C4P2</accession>
<reference evidence="2 3" key="1">
    <citation type="submission" date="2019-10" db="EMBL/GenBank/DDBJ databases">
        <title>Nonomuraea sp. nov., isolated from Phyllanthus amarus.</title>
        <authorList>
            <person name="Klykleung N."/>
            <person name="Tanasupawat S."/>
        </authorList>
    </citation>
    <scope>NUCLEOTIDE SEQUENCE [LARGE SCALE GENOMIC DNA]</scope>
    <source>
        <strain evidence="2 3">CR1-09</strain>
    </source>
</reference>
<proteinExistence type="predicted"/>
<dbReference type="Gene3D" id="3.40.47.10">
    <property type="match status" value="1"/>
</dbReference>
<evidence type="ECO:0000313" key="3">
    <source>
        <dbReference type="Proteomes" id="UP000313066"/>
    </source>
</evidence>
<dbReference type="GO" id="GO:0016747">
    <property type="term" value="F:acyltransferase activity, transferring groups other than amino-acyl groups"/>
    <property type="evidence" value="ECO:0007669"/>
    <property type="project" value="InterPro"/>
</dbReference>
<name>A0A5N6C4P2_9ACTN</name>
<dbReference type="PANTHER" id="PTHR42870:SF1">
    <property type="entry name" value="NON-SPECIFIC LIPID-TRANSFER PROTEIN-LIKE 2"/>
    <property type="match status" value="1"/>
</dbReference>
<comment type="caution">
    <text evidence="2">The sequence shown here is derived from an EMBL/GenBank/DDBJ whole genome shotgun (WGS) entry which is preliminary data.</text>
</comment>
<protein>
    <submittedName>
        <fullName evidence="2">Lipid-transfer protein</fullName>
    </submittedName>
</protein>
<dbReference type="RefSeq" id="WP_139572222.1">
    <property type="nucleotide sequence ID" value="NZ_VDMA02000001.1"/>
</dbReference>
<dbReference type="NCBIfam" id="NF005892">
    <property type="entry name" value="PRK07855.1"/>
    <property type="match status" value="1"/>
</dbReference>
<feature type="domain" description="Thiolase C-terminal" evidence="1">
    <location>
        <begin position="274"/>
        <end position="384"/>
    </location>
</feature>
<dbReference type="InterPro" id="IPR016039">
    <property type="entry name" value="Thiolase-like"/>
</dbReference>
<evidence type="ECO:0000259" key="1">
    <source>
        <dbReference type="Pfam" id="PF22691"/>
    </source>
</evidence>
<dbReference type="CDD" id="cd00829">
    <property type="entry name" value="SCP-x_thiolase"/>
    <property type="match status" value="1"/>
</dbReference>
<dbReference type="InterPro" id="IPR002155">
    <property type="entry name" value="Thiolase"/>
</dbReference>
<evidence type="ECO:0000313" key="2">
    <source>
        <dbReference type="EMBL" id="KAB8187774.1"/>
    </source>
</evidence>
<dbReference type="SUPFAM" id="SSF53901">
    <property type="entry name" value="Thiolase-like"/>
    <property type="match status" value="2"/>
</dbReference>
<dbReference type="InterPro" id="IPR055140">
    <property type="entry name" value="Thiolase_C_2"/>
</dbReference>
<dbReference type="Pfam" id="PF22691">
    <property type="entry name" value="Thiolase_C_1"/>
    <property type="match status" value="1"/>
</dbReference>
<keyword evidence="3" id="KW-1185">Reference proteome</keyword>
<dbReference type="PIRSF" id="PIRSF000429">
    <property type="entry name" value="Ac-CoA_Ac_transf"/>
    <property type="match status" value="1"/>
</dbReference>
<organism evidence="2 3">
    <name type="scientific">Microbispora catharanthi</name>
    <dbReference type="NCBI Taxonomy" id="1712871"/>
    <lineage>
        <taxon>Bacteria</taxon>
        <taxon>Bacillati</taxon>
        <taxon>Actinomycetota</taxon>
        <taxon>Actinomycetes</taxon>
        <taxon>Streptosporangiales</taxon>
        <taxon>Streptosporangiaceae</taxon>
        <taxon>Microbispora</taxon>
    </lineage>
</organism>
<gene>
    <name evidence="2" type="ORF">FH610_000950</name>
</gene>
<sequence>MSRLSGAAAVAGIGATEFSKDSGRSELRLACEAVLAAIADAGLKPSDVDGMVTFTADTNAEIHVARTTGMGDLTFFSRIPHGGGAACGTVQQAALAVATGVADVVVCYRAFNERSGVRYGLGQADRPVETAADIGADGAAYAWLNPFGLSTPAQWVAMFARRYMHEYGATSEDFGRVAVVDRKHAANNPAAWFYQRPITLEDHQASRWIAEPLHLLDCCQETDGGQALVVVSAERARDLPHPPAVILGAAQGSGDDQHMMTSYYRPRITGIPEMGLVGLQLYAQSGLGPADMDAAILYDHFTPLVLPQLEELGFCAPGEAKDFVAEGNLELGGRLPFNTHGGQLGEAYLHGMNGIAEAVRLVRGTSVNQPEGVRNVIVTAGTGVPTSGLVLGAGR</sequence>
<dbReference type="EMBL" id="VDMA02000001">
    <property type="protein sequence ID" value="KAB8187774.1"/>
    <property type="molecule type" value="Genomic_DNA"/>
</dbReference>